<dbReference type="InterPro" id="IPR050256">
    <property type="entry name" value="Glycosyltransferase_2"/>
</dbReference>
<dbReference type="PANTHER" id="PTHR48090">
    <property type="entry name" value="UNDECAPRENYL-PHOSPHATE 4-DEOXY-4-FORMAMIDO-L-ARABINOSE TRANSFERASE-RELATED"/>
    <property type="match status" value="1"/>
</dbReference>
<sequence length="324" mass="37091">MYTQSLCSIVIPVYDESENVALMVNAIENAMNHFNYEIILIDDCSKDDTVNTIKKLKNHNISLIELKKNYGQSSALSAGIDFAKGDYIITMDGDLQNDPTDIPMMLETMQLGEWDVVTGIRQKRKDNLIRKIPSKIANYIIRKSTGLDIKDHGCALKVFNRETAKDLDIYGELHRFITLVAYINGARVTQVKVKHHPRKYGKSKYGLNRTFKVLNDLILLLFQRKYLQKPIYLFGNIGMLIFGSGMLINVYLFTLKILSYEIGSRPLLILGVLLTLVGIQLFTVGIILDLQMRTYYESQNKRPFNIRKISTFESKPEESIYKVS</sequence>
<keyword evidence="5" id="KW-0448">Lipopolysaccharide biosynthesis</keyword>
<feature type="transmembrane region" description="Helical" evidence="8">
    <location>
        <begin position="231"/>
        <end position="255"/>
    </location>
</feature>
<keyword evidence="3 10" id="KW-0808">Transferase</keyword>
<reference evidence="10 11" key="1">
    <citation type="submission" date="2016-10" db="EMBL/GenBank/DDBJ databases">
        <title>Lutibacter sp. LPB0138, isolated from marine gastropod.</title>
        <authorList>
            <person name="Kim E."/>
            <person name="Yi H."/>
        </authorList>
    </citation>
    <scope>NUCLEOTIDE SEQUENCE [LARGE SCALE GENOMIC DNA]</scope>
    <source>
        <strain evidence="10 11">LPB0138</strain>
    </source>
</reference>
<keyword evidence="4 8" id="KW-0812">Transmembrane</keyword>
<evidence type="ECO:0000256" key="2">
    <source>
        <dbReference type="ARBA" id="ARBA00022676"/>
    </source>
</evidence>
<name>A0A1D8P8Q4_9FLAO</name>
<dbReference type="GO" id="GO:0005886">
    <property type="term" value="C:plasma membrane"/>
    <property type="evidence" value="ECO:0007669"/>
    <property type="project" value="TreeGrafter"/>
</dbReference>
<dbReference type="PANTHER" id="PTHR48090:SF3">
    <property type="entry name" value="UNDECAPRENYL-PHOSPHATE 4-DEOXY-4-FORMAMIDO-L-ARABINOSE TRANSFERASE"/>
    <property type="match status" value="1"/>
</dbReference>
<dbReference type="GO" id="GO:0099621">
    <property type="term" value="F:undecaprenyl-phosphate 4-deoxy-4-formamido-L-arabinose transferase activity"/>
    <property type="evidence" value="ECO:0007669"/>
    <property type="project" value="TreeGrafter"/>
</dbReference>
<dbReference type="SUPFAM" id="SSF53448">
    <property type="entry name" value="Nucleotide-diphospho-sugar transferases"/>
    <property type="match status" value="1"/>
</dbReference>
<evidence type="ECO:0000256" key="3">
    <source>
        <dbReference type="ARBA" id="ARBA00022679"/>
    </source>
</evidence>
<feature type="transmembrane region" description="Helical" evidence="8">
    <location>
        <begin position="267"/>
        <end position="288"/>
    </location>
</feature>
<evidence type="ECO:0000256" key="4">
    <source>
        <dbReference type="ARBA" id="ARBA00022692"/>
    </source>
</evidence>
<gene>
    <name evidence="10" type="ORF">LPB138_09805</name>
</gene>
<dbReference type="InterPro" id="IPR001173">
    <property type="entry name" value="Glyco_trans_2-like"/>
</dbReference>
<evidence type="ECO:0000256" key="7">
    <source>
        <dbReference type="ARBA" id="ARBA00023136"/>
    </source>
</evidence>
<organism evidence="10 11">
    <name type="scientific">Urechidicola croceus</name>
    <dbReference type="NCBI Taxonomy" id="1850246"/>
    <lineage>
        <taxon>Bacteria</taxon>
        <taxon>Pseudomonadati</taxon>
        <taxon>Bacteroidota</taxon>
        <taxon>Flavobacteriia</taxon>
        <taxon>Flavobacteriales</taxon>
        <taxon>Flavobacteriaceae</taxon>
        <taxon>Urechidicola</taxon>
    </lineage>
</organism>
<dbReference type="STRING" id="1850246.LPB138_09805"/>
<keyword evidence="6 8" id="KW-1133">Transmembrane helix</keyword>
<feature type="domain" description="Glycosyltransferase 2-like" evidence="9">
    <location>
        <begin position="8"/>
        <end position="165"/>
    </location>
</feature>
<proteinExistence type="predicted"/>
<evidence type="ECO:0000256" key="6">
    <source>
        <dbReference type="ARBA" id="ARBA00022989"/>
    </source>
</evidence>
<dbReference type="Pfam" id="PF00535">
    <property type="entry name" value="Glycos_transf_2"/>
    <property type="match status" value="1"/>
</dbReference>
<keyword evidence="1" id="KW-1003">Cell membrane</keyword>
<evidence type="ECO:0000256" key="5">
    <source>
        <dbReference type="ARBA" id="ARBA00022985"/>
    </source>
</evidence>
<evidence type="ECO:0000256" key="1">
    <source>
        <dbReference type="ARBA" id="ARBA00022475"/>
    </source>
</evidence>
<dbReference type="AlphaFoldDB" id="A0A1D8P8Q4"/>
<keyword evidence="2" id="KW-0328">Glycosyltransferase</keyword>
<dbReference type="CDD" id="cd04187">
    <property type="entry name" value="DPM1_like_bac"/>
    <property type="match status" value="1"/>
</dbReference>
<dbReference type="RefSeq" id="WP_070237113.1">
    <property type="nucleotide sequence ID" value="NZ_CP017478.1"/>
</dbReference>
<keyword evidence="7 8" id="KW-0472">Membrane</keyword>
<dbReference type="GO" id="GO:0009103">
    <property type="term" value="P:lipopolysaccharide biosynthetic process"/>
    <property type="evidence" value="ECO:0007669"/>
    <property type="project" value="UniProtKB-KW"/>
</dbReference>
<dbReference type="InterPro" id="IPR029044">
    <property type="entry name" value="Nucleotide-diphossugar_trans"/>
</dbReference>
<dbReference type="KEGG" id="lul:LPB138_09805"/>
<evidence type="ECO:0000259" key="9">
    <source>
        <dbReference type="Pfam" id="PF00535"/>
    </source>
</evidence>
<evidence type="ECO:0000313" key="10">
    <source>
        <dbReference type="EMBL" id="AOW20949.1"/>
    </source>
</evidence>
<dbReference type="Proteomes" id="UP000176050">
    <property type="component" value="Chromosome"/>
</dbReference>
<dbReference type="EMBL" id="CP017478">
    <property type="protein sequence ID" value="AOW20949.1"/>
    <property type="molecule type" value="Genomic_DNA"/>
</dbReference>
<protein>
    <submittedName>
        <fullName evidence="10">Glycosyltransferase</fullName>
    </submittedName>
</protein>
<evidence type="ECO:0000313" key="11">
    <source>
        <dbReference type="Proteomes" id="UP000176050"/>
    </source>
</evidence>
<evidence type="ECO:0000256" key="8">
    <source>
        <dbReference type="SAM" id="Phobius"/>
    </source>
</evidence>
<accession>A0A1D8P8Q4</accession>
<dbReference type="OrthoDB" id="9807778at2"/>
<dbReference type="Gene3D" id="3.90.550.10">
    <property type="entry name" value="Spore Coat Polysaccharide Biosynthesis Protein SpsA, Chain A"/>
    <property type="match status" value="1"/>
</dbReference>
<keyword evidence="11" id="KW-1185">Reference proteome</keyword>